<comment type="caution">
    <text evidence="13">The sequence shown here is derived from an EMBL/GenBank/DDBJ whole genome shotgun (WGS) entry which is preliminary data.</text>
</comment>
<dbReference type="Proteomes" id="UP000608024">
    <property type="component" value="Unassembled WGS sequence"/>
</dbReference>
<dbReference type="GO" id="GO:0006631">
    <property type="term" value="P:fatty acid metabolic process"/>
    <property type="evidence" value="ECO:0007669"/>
    <property type="project" value="UniProtKB-KW"/>
</dbReference>
<keyword evidence="4" id="KW-0276">Fatty acid metabolism</keyword>
<evidence type="ECO:0000256" key="6">
    <source>
        <dbReference type="ARBA" id="ARBA00023002"/>
    </source>
</evidence>
<dbReference type="PANTHER" id="PTHR11351">
    <property type="entry name" value="ACYL-COA DESATURASE"/>
    <property type="match status" value="1"/>
</dbReference>
<keyword evidence="7" id="KW-0408">Iron</keyword>
<feature type="domain" description="Fatty acid desaturase" evidence="12">
    <location>
        <begin position="63"/>
        <end position="269"/>
    </location>
</feature>
<keyword evidence="14" id="KW-1185">Reference proteome</keyword>
<proteinExistence type="inferred from homology"/>
<dbReference type="CDD" id="cd03505">
    <property type="entry name" value="Delta9-FADS-like"/>
    <property type="match status" value="1"/>
</dbReference>
<gene>
    <name evidence="13" type="ORF">GCM10018785_34700</name>
</gene>
<dbReference type="RefSeq" id="WP_190136860.1">
    <property type="nucleotide sequence ID" value="NZ_BNBT01000047.1"/>
</dbReference>
<dbReference type="InterPro" id="IPR005804">
    <property type="entry name" value="FA_desaturase_dom"/>
</dbReference>
<keyword evidence="5 11" id="KW-1133">Transmembrane helix</keyword>
<feature type="region of interest" description="Disordered" evidence="10">
    <location>
        <begin position="304"/>
        <end position="327"/>
    </location>
</feature>
<dbReference type="PANTHER" id="PTHR11351:SF3">
    <property type="entry name" value="BLL4393 PROTEIN"/>
    <property type="match status" value="1"/>
</dbReference>
<comment type="subcellular location">
    <subcellularLocation>
        <location evidence="1">Membrane</location>
        <topology evidence="1">Multi-pass membrane protein</topology>
    </subcellularLocation>
</comment>
<evidence type="ECO:0000256" key="5">
    <source>
        <dbReference type="ARBA" id="ARBA00022989"/>
    </source>
</evidence>
<dbReference type="PRINTS" id="PR00075">
    <property type="entry name" value="FACDDSATRASE"/>
</dbReference>
<reference evidence="13" key="2">
    <citation type="submission" date="2020-09" db="EMBL/GenBank/DDBJ databases">
        <authorList>
            <person name="Sun Q."/>
            <person name="Ohkuma M."/>
        </authorList>
    </citation>
    <scope>NUCLEOTIDE SEQUENCE</scope>
    <source>
        <strain evidence="13">JCM 4784</strain>
    </source>
</reference>
<evidence type="ECO:0000256" key="3">
    <source>
        <dbReference type="ARBA" id="ARBA00022692"/>
    </source>
</evidence>
<dbReference type="EMBL" id="BNBT01000047">
    <property type="protein sequence ID" value="GHE62829.1"/>
    <property type="molecule type" value="Genomic_DNA"/>
</dbReference>
<comment type="similarity">
    <text evidence="2">Belongs to the fatty acid desaturase type 2 family.</text>
</comment>
<feature type="compositionally biased region" description="Pro residues" evidence="10">
    <location>
        <begin position="318"/>
        <end position="327"/>
    </location>
</feature>
<dbReference type="GO" id="GO:0016020">
    <property type="term" value="C:membrane"/>
    <property type="evidence" value="ECO:0007669"/>
    <property type="project" value="UniProtKB-SubCell"/>
</dbReference>
<name>A0A918ZNL9_9ACTN</name>
<keyword evidence="3 11" id="KW-0812">Transmembrane</keyword>
<feature type="transmembrane region" description="Helical" evidence="11">
    <location>
        <begin position="91"/>
        <end position="112"/>
    </location>
</feature>
<evidence type="ECO:0000256" key="10">
    <source>
        <dbReference type="SAM" id="MobiDB-lite"/>
    </source>
</evidence>
<dbReference type="AlphaFoldDB" id="A0A918ZNL9"/>
<evidence type="ECO:0000259" key="12">
    <source>
        <dbReference type="Pfam" id="PF00487"/>
    </source>
</evidence>
<keyword evidence="8" id="KW-0443">Lipid metabolism</keyword>
<evidence type="ECO:0000256" key="1">
    <source>
        <dbReference type="ARBA" id="ARBA00004141"/>
    </source>
</evidence>
<evidence type="ECO:0000256" key="8">
    <source>
        <dbReference type="ARBA" id="ARBA00023098"/>
    </source>
</evidence>
<feature type="transmembrane region" description="Helical" evidence="11">
    <location>
        <begin position="28"/>
        <end position="48"/>
    </location>
</feature>
<dbReference type="Pfam" id="PF00487">
    <property type="entry name" value="FA_desaturase"/>
    <property type="match status" value="1"/>
</dbReference>
<reference evidence="13" key="1">
    <citation type="journal article" date="2014" name="Int. J. Syst. Evol. Microbiol.">
        <title>Complete genome sequence of Corynebacterium casei LMG S-19264T (=DSM 44701T), isolated from a smear-ripened cheese.</title>
        <authorList>
            <consortium name="US DOE Joint Genome Institute (JGI-PGF)"/>
            <person name="Walter F."/>
            <person name="Albersmeier A."/>
            <person name="Kalinowski J."/>
            <person name="Ruckert C."/>
        </authorList>
    </citation>
    <scope>NUCLEOTIDE SEQUENCE</scope>
    <source>
        <strain evidence="13">JCM 4784</strain>
    </source>
</reference>
<accession>A0A918ZNL9</accession>
<feature type="transmembrane region" description="Helical" evidence="11">
    <location>
        <begin position="180"/>
        <end position="198"/>
    </location>
</feature>
<evidence type="ECO:0000256" key="2">
    <source>
        <dbReference type="ARBA" id="ARBA00008749"/>
    </source>
</evidence>
<evidence type="ECO:0000313" key="14">
    <source>
        <dbReference type="Proteomes" id="UP000608024"/>
    </source>
</evidence>
<keyword evidence="9 11" id="KW-0472">Membrane</keyword>
<dbReference type="GO" id="GO:0016717">
    <property type="term" value="F:oxidoreductase activity, acting on paired donors, with oxidation of a pair of donors resulting in the reduction of molecular oxygen to two molecules of water"/>
    <property type="evidence" value="ECO:0007669"/>
    <property type="project" value="InterPro"/>
</dbReference>
<protein>
    <submittedName>
        <fullName evidence="13">Fatty acid desaturase</fullName>
    </submittedName>
</protein>
<dbReference type="InterPro" id="IPR015876">
    <property type="entry name" value="Acyl-CoA_DS"/>
</dbReference>
<evidence type="ECO:0000256" key="7">
    <source>
        <dbReference type="ARBA" id="ARBA00023004"/>
    </source>
</evidence>
<sequence>MSTPTAQALGRPGGIIRLDPVSLRAKRFAMLTTTTLPLLGTTATAYLLATGNYTRADLGLFAGMYVVHGIGITVGYHRYASHKAFKSGPAFEAFIMIAGSMGAQGPLVWWVATHRRHHRYSDREGDPHSPNLHGRSLTQRLRGLWYAHMPWMLSDQESRWSVFAPDLLSNRRLMYYHRTYAQWVCIGLALPALIGFAAGGTLKAALTGVLFGGLTRIFVANHATWLVASLSHAVGSRPFRNGDRSANNWPVALLTFGEGLQNNHHAFPGSYRHGVTWLEPDLSGWLLAVLGKLGIVTDLREPTKEEIEKKRRQTLEAPPIPPTAGKG</sequence>
<evidence type="ECO:0000256" key="11">
    <source>
        <dbReference type="SAM" id="Phobius"/>
    </source>
</evidence>
<evidence type="ECO:0000256" key="4">
    <source>
        <dbReference type="ARBA" id="ARBA00022832"/>
    </source>
</evidence>
<organism evidence="13 14">
    <name type="scientific">Streptomyces longispororuber</name>
    <dbReference type="NCBI Taxonomy" id="68230"/>
    <lineage>
        <taxon>Bacteria</taxon>
        <taxon>Bacillati</taxon>
        <taxon>Actinomycetota</taxon>
        <taxon>Actinomycetes</taxon>
        <taxon>Kitasatosporales</taxon>
        <taxon>Streptomycetaceae</taxon>
        <taxon>Streptomyces</taxon>
    </lineage>
</organism>
<keyword evidence="6" id="KW-0560">Oxidoreductase</keyword>
<evidence type="ECO:0000313" key="13">
    <source>
        <dbReference type="EMBL" id="GHE62829.1"/>
    </source>
</evidence>
<feature type="transmembrane region" description="Helical" evidence="11">
    <location>
        <begin position="60"/>
        <end position="79"/>
    </location>
</feature>
<evidence type="ECO:0000256" key="9">
    <source>
        <dbReference type="ARBA" id="ARBA00023136"/>
    </source>
</evidence>